<keyword evidence="4 5" id="KW-0472">Membrane</keyword>
<keyword evidence="2 5" id="KW-0812">Transmembrane</keyword>
<evidence type="ECO:0000313" key="7">
    <source>
        <dbReference type="Proteomes" id="UP000648239"/>
    </source>
</evidence>
<feature type="transmembrane region" description="Helical" evidence="5">
    <location>
        <begin position="105"/>
        <end position="125"/>
    </location>
</feature>
<evidence type="ECO:0000256" key="4">
    <source>
        <dbReference type="ARBA" id="ARBA00023136"/>
    </source>
</evidence>
<feature type="transmembrane region" description="Helical" evidence="5">
    <location>
        <begin position="6"/>
        <end position="39"/>
    </location>
</feature>
<comment type="subcellular location">
    <subcellularLocation>
        <location evidence="1">Membrane</location>
        <topology evidence="1">Multi-pass membrane protein</topology>
    </subcellularLocation>
</comment>
<comment type="caution">
    <text evidence="6">The sequence shown here is derived from an EMBL/GenBank/DDBJ whole genome shotgun (WGS) entry which is preliminary data.</text>
</comment>
<dbReference type="EMBL" id="JACXWD010000005">
    <property type="protein sequence ID" value="MBD3867019.1"/>
    <property type="molecule type" value="Genomic_DNA"/>
</dbReference>
<reference evidence="6 7" key="1">
    <citation type="submission" date="2020-08" db="EMBL/GenBank/DDBJ databases">
        <title>Acidobacteriota in marine sediments use diverse sulfur dissimilation pathways.</title>
        <authorList>
            <person name="Wasmund K."/>
        </authorList>
    </citation>
    <scope>NUCLEOTIDE SEQUENCE [LARGE SCALE GENOMIC DNA]</scope>
    <source>
        <strain evidence="6">MAG AM4</strain>
    </source>
</reference>
<feature type="transmembrane region" description="Helical" evidence="5">
    <location>
        <begin position="64"/>
        <end position="85"/>
    </location>
</feature>
<dbReference type="PANTHER" id="PTHR36926">
    <property type="entry name" value="COLICIN V PRODUCTION PROTEIN"/>
    <property type="match status" value="1"/>
</dbReference>
<evidence type="ECO:0000256" key="5">
    <source>
        <dbReference type="SAM" id="Phobius"/>
    </source>
</evidence>
<proteinExistence type="predicted"/>
<evidence type="ECO:0000256" key="1">
    <source>
        <dbReference type="ARBA" id="ARBA00004141"/>
    </source>
</evidence>
<organism evidence="6 7">
    <name type="scientific">Candidatus Polarisedimenticola svalbardensis</name>
    <dbReference type="NCBI Taxonomy" id="2886004"/>
    <lineage>
        <taxon>Bacteria</taxon>
        <taxon>Pseudomonadati</taxon>
        <taxon>Acidobacteriota</taxon>
        <taxon>Candidatus Polarisedimenticolia</taxon>
        <taxon>Candidatus Polarisedimenticolales</taxon>
        <taxon>Candidatus Polarisedimenticolaceae</taxon>
        <taxon>Candidatus Polarisedimenticola</taxon>
    </lineage>
</organism>
<dbReference type="PANTHER" id="PTHR36926:SF1">
    <property type="entry name" value="COLICIN V PRODUCTION PROTEIN"/>
    <property type="match status" value="1"/>
</dbReference>
<evidence type="ECO:0000313" key="6">
    <source>
        <dbReference type="EMBL" id="MBD3867019.1"/>
    </source>
</evidence>
<dbReference type="Proteomes" id="UP000648239">
    <property type="component" value="Unassembled WGS sequence"/>
</dbReference>
<name>A0A8J7CDN2_9BACT</name>
<evidence type="ECO:0000256" key="2">
    <source>
        <dbReference type="ARBA" id="ARBA00022692"/>
    </source>
</evidence>
<dbReference type="GO" id="GO:0016020">
    <property type="term" value="C:membrane"/>
    <property type="evidence" value="ECO:0007669"/>
    <property type="project" value="UniProtKB-SubCell"/>
</dbReference>
<evidence type="ECO:0000256" key="3">
    <source>
        <dbReference type="ARBA" id="ARBA00022989"/>
    </source>
</evidence>
<accession>A0A8J7CDN2</accession>
<dbReference type="InterPro" id="IPR003825">
    <property type="entry name" value="Colicin-V_CvpA"/>
</dbReference>
<dbReference type="GO" id="GO:0009403">
    <property type="term" value="P:toxin biosynthetic process"/>
    <property type="evidence" value="ECO:0007669"/>
    <property type="project" value="InterPro"/>
</dbReference>
<dbReference type="AlphaFoldDB" id="A0A8J7CDN2"/>
<gene>
    <name evidence="6" type="ORF">IFK94_02750</name>
</gene>
<keyword evidence="3 5" id="KW-1133">Transmembrane helix</keyword>
<dbReference type="Pfam" id="PF02674">
    <property type="entry name" value="Colicin_V"/>
    <property type="match status" value="1"/>
</dbReference>
<dbReference type="InterPro" id="IPR052719">
    <property type="entry name" value="CvpA-like"/>
</dbReference>
<sequence>MNGFDIALLIVMGILVVVGLMKGLVRILVGFAALVAAFLVASRFHRPLAESLGRLDVSIEIVRLLCYLALFIAVMLAGAVLAFLVRKLLKVAMLSWADRLAGAALGVAAAFLAFSLLVVPIVAYAPDGAGILERSVLAPYVLVVADLAARVAPDDLVDRFRQRLGELKEQWAKDDRPEPV</sequence>
<protein>
    <submittedName>
        <fullName evidence="6">CvpA family protein</fullName>
    </submittedName>
</protein>